<dbReference type="PANTHER" id="PTHR42101">
    <property type="entry name" value="CHROMOSOME 16, WHOLE GENOME SHOTGUN SEQUENCE"/>
    <property type="match status" value="1"/>
</dbReference>
<dbReference type="OrthoDB" id="3198598at2759"/>
<feature type="transmembrane region" description="Helical" evidence="2">
    <location>
        <begin position="397"/>
        <end position="416"/>
    </location>
</feature>
<dbReference type="EMBL" id="JH687843">
    <property type="protein sequence ID" value="EJD37330.1"/>
    <property type="molecule type" value="Genomic_DNA"/>
</dbReference>
<dbReference type="AlphaFoldDB" id="J0WVR5"/>
<sequence length="634" mass="69799">MSTLRKLFRSSPGSKDTRSDEDISVVPFSESPFRVPTGNATSPSVRTDAEKLGEAAADDSKAQLPLLDDAFSVTPDGTVVIDESLGAPGSGSTTAGDKPVTGRPDESSESGPPSWLGIFFDLAWTATFSNLTSNTELTTFSTLLSYAVFFALAWWLWAAQVTYDTKHFRNDFWHRGMLLFQLAIFGALSAFTKDFNPFSKHIDPKKSDLEDYVKDQYSRKSMLGISALFACARFLLVASYTRVLCYLPKQITNYTLQHRRLVIRIYAYSVSCVLFAAAFAVVKLDRGFSALPSKLVLWLSAILMEVLSYLVVPDVDPKLLLNEDTMGERLSTLTSIILGEGLNGFAGALVLGSSAIGFNMKTGGVAASSVVIITFAFLLYFEGFRSRTLSTHNRSRWNVALHFPLHLALIVLLEALKNSLLSASLTGVVDATLYRATHPKGNETSQDAFIAALRNDGLDVEKFMKKSVTAILAQNSSVTEEELENEVDNKGVAQLLLNILDTLNLDTDEIRDNFTDYINTVGGAIQVSAKWILAASAVFLACLGFLTLVNSWFPKRRHMWASILTRWMMAAIVGLLSLLARNPAKWQEMQDKALLGGVAAVAFVLQFIADHVIIWLAAKRRRANRVWELSLTPH</sequence>
<keyword evidence="2" id="KW-0472">Membrane</keyword>
<dbReference type="InterPro" id="IPR010640">
    <property type="entry name" value="Low_temperature_requirement_A"/>
</dbReference>
<organism evidence="3 4">
    <name type="scientific">Auricularia subglabra (strain TFB-10046 / SS5)</name>
    <name type="common">White-rot fungus</name>
    <name type="synonym">Auricularia delicata (strain TFB10046)</name>
    <dbReference type="NCBI Taxonomy" id="717982"/>
    <lineage>
        <taxon>Eukaryota</taxon>
        <taxon>Fungi</taxon>
        <taxon>Dikarya</taxon>
        <taxon>Basidiomycota</taxon>
        <taxon>Agaricomycotina</taxon>
        <taxon>Agaricomycetes</taxon>
        <taxon>Auriculariales</taxon>
        <taxon>Auriculariaceae</taxon>
        <taxon>Auricularia</taxon>
    </lineage>
</organism>
<feature type="transmembrane region" description="Helical" evidence="2">
    <location>
        <begin position="172"/>
        <end position="191"/>
    </location>
</feature>
<feature type="transmembrane region" description="Helical" evidence="2">
    <location>
        <begin position="137"/>
        <end position="157"/>
    </location>
</feature>
<gene>
    <name evidence="3" type="ORF">AURDEDRAFT_173605</name>
</gene>
<name>J0WVR5_AURST</name>
<dbReference type="Proteomes" id="UP000006514">
    <property type="component" value="Unassembled WGS sequence"/>
</dbReference>
<feature type="transmembrane region" description="Helical" evidence="2">
    <location>
        <begin position="222"/>
        <end position="241"/>
    </location>
</feature>
<dbReference type="eggNOG" id="ENOG502RYB9">
    <property type="taxonomic scope" value="Eukaryota"/>
</dbReference>
<evidence type="ECO:0000313" key="3">
    <source>
        <dbReference type="EMBL" id="EJD37330.1"/>
    </source>
</evidence>
<dbReference type="Pfam" id="PF06772">
    <property type="entry name" value="LtrA"/>
    <property type="match status" value="1"/>
</dbReference>
<evidence type="ECO:0000313" key="4">
    <source>
        <dbReference type="Proteomes" id="UP000006514"/>
    </source>
</evidence>
<keyword evidence="2" id="KW-0812">Transmembrane</keyword>
<dbReference type="KEGG" id="adl:AURDEDRAFT_173605"/>
<feature type="transmembrane region" description="Helical" evidence="2">
    <location>
        <begin position="332"/>
        <end position="351"/>
    </location>
</feature>
<dbReference type="PANTHER" id="PTHR42101:SF1">
    <property type="entry name" value="LOW TEMPERATURE REQUIREMENT A"/>
    <property type="match status" value="1"/>
</dbReference>
<feature type="transmembrane region" description="Helical" evidence="2">
    <location>
        <begin position="531"/>
        <end position="553"/>
    </location>
</feature>
<evidence type="ECO:0000256" key="2">
    <source>
        <dbReference type="SAM" id="Phobius"/>
    </source>
</evidence>
<feature type="compositionally biased region" description="Basic and acidic residues" evidence="1">
    <location>
        <begin position="47"/>
        <end position="60"/>
    </location>
</feature>
<dbReference type="InParanoid" id="J0WVR5"/>
<feature type="region of interest" description="Disordered" evidence="1">
    <location>
        <begin position="1"/>
        <end position="60"/>
    </location>
</feature>
<feature type="transmembrane region" description="Helical" evidence="2">
    <location>
        <begin position="363"/>
        <end position="381"/>
    </location>
</feature>
<feature type="transmembrane region" description="Helical" evidence="2">
    <location>
        <begin position="593"/>
        <end position="618"/>
    </location>
</feature>
<proteinExistence type="predicted"/>
<evidence type="ECO:0000256" key="1">
    <source>
        <dbReference type="SAM" id="MobiDB-lite"/>
    </source>
</evidence>
<accession>J0WVR5</accession>
<feature type="region of interest" description="Disordered" evidence="1">
    <location>
        <begin position="82"/>
        <end position="111"/>
    </location>
</feature>
<feature type="transmembrane region" description="Helical" evidence="2">
    <location>
        <begin position="261"/>
        <end position="283"/>
    </location>
</feature>
<keyword evidence="2" id="KW-1133">Transmembrane helix</keyword>
<feature type="transmembrane region" description="Helical" evidence="2">
    <location>
        <begin position="559"/>
        <end position="581"/>
    </location>
</feature>
<keyword evidence="4" id="KW-1185">Reference proteome</keyword>
<reference evidence="4" key="1">
    <citation type="journal article" date="2012" name="Science">
        <title>The Paleozoic origin of enzymatic lignin decomposition reconstructed from 31 fungal genomes.</title>
        <authorList>
            <person name="Floudas D."/>
            <person name="Binder M."/>
            <person name="Riley R."/>
            <person name="Barry K."/>
            <person name="Blanchette R.A."/>
            <person name="Henrissat B."/>
            <person name="Martinez A.T."/>
            <person name="Otillar R."/>
            <person name="Spatafora J.W."/>
            <person name="Yadav J.S."/>
            <person name="Aerts A."/>
            <person name="Benoit I."/>
            <person name="Boyd A."/>
            <person name="Carlson A."/>
            <person name="Copeland A."/>
            <person name="Coutinho P.M."/>
            <person name="de Vries R.P."/>
            <person name="Ferreira P."/>
            <person name="Findley K."/>
            <person name="Foster B."/>
            <person name="Gaskell J."/>
            <person name="Glotzer D."/>
            <person name="Gorecki P."/>
            <person name="Heitman J."/>
            <person name="Hesse C."/>
            <person name="Hori C."/>
            <person name="Igarashi K."/>
            <person name="Jurgens J.A."/>
            <person name="Kallen N."/>
            <person name="Kersten P."/>
            <person name="Kohler A."/>
            <person name="Kuees U."/>
            <person name="Kumar T.K.A."/>
            <person name="Kuo A."/>
            <person name="LaButti K."/>
            <person name="Larrondo L.F."/>
            <person name="Lindquist E."/>
            <person name="Ling A."/>
            <person name="Lombard V."/>
            <person name="Lucas S."/>
            <person name="Lundell T."/>
            <person name="Martin R."/>
            <person name="McLaughlin D.J."/>
            <person name="Morgenstern I."/>
            <person name="Morin E."/>
            <person name="Murat C."/>
            <person name="Nagy L.G."/>
            <person name="Nolan M."/>
            <person name="Ohm R.A."/>
            <person name="Patyshakuliyeva A."/>
            <person name="Rokas A."/>
            <person name="Ruiz-Duenas F.J."/>
            <person name="Sabat G."/>
            <person name="Salamov A."/>
            <person name="Samejima M."/>
            <person name="Schmutz J."/>
            <person name="Slot J.C."/>
            <person name="St John F."/>
            <person name="Stenlid J."/>
            <person name="Sun H."/>
            <person name="Sun S."/>
            <person name="Syed K."/>
            <person name="Tsang A."/>
            <person name="Wiebenga A."/>
            <person name="Young D."/>
            <person name="Pisabarro A."/>
            <person name="Eastwood D.C."/>
            <person name="Martin F."/>
            <person name="Cullen D."/>
            <person name="Grigoriev I.V."/>
            <person name="Hibbett D.S."/>
        </authorList>
    </citation>
    <scope>NUCLEOTIDE SEQUENCE [LARGE SCALE GENOMIC DNA]</scope>
    <source>
        <strain evidence="4">TFB10046</strain>
    </source>
</reference>
<feature type="transmembrane region" description="Helical" evidence="2">
    <location>
        <begin position="295"/>
        <end position="312"/>
    </location>
</feature>
<protein>
    <submittedName>
        <fullName evidence="3">Uncharacterized protein</fullName>
    </submittedName>
</protein>